<feature type="transmembrane region" description="Helical" evidence="1">
    <location>
        <begin position="7"/>
        <end position="23"/>
    </location>
</feature>
<reference evidence="2" key="1">
    <citation type="submission" date="2014-11" db="EMBL/GenBank/DDBJ databases">
        <authorList>
            <person name="Amaro Gonzalez C."/>
        </authorList>
    </citation>
    <scope>NUCLEOTIDE SEQUENCE</scope>
</reference>
<accession>A0A0E9Q947</accession>
<keyword evidence="1" id="KW-0812">Transmembrane</keyword>
<keyword evidence="1" id="KW-1133">Transmembrane helix</keyword>
<evidence type="ECO:0000256" key="1">
    <source>
        <dbReference type="SAM" id="Phobius"/>
    </source>
</evidence>
<sequence length="24" mass="2734">MSRRRVCSIYFAIIAYVAIIAGFL</sequence>
<dbReference type="EMBL" id="GBXM01095323">
    <property type="protein sequence ID" value="JAH13254.1"/>
    <property type="molecule type" value="Transcribed_RNA"/>
</dbReference>
<name>A0A0E9Q947_ANGAN</name>
<protein>
    <submittedName>
        <fullName evidence="2">Uncharacterized protein</fullName>
    </submittedName>
</protein>
<dbReference type="AlphaFoldDB" id="A0A0E9Q947"/>
<proteinExistence type="predicted"/>
<organism evidence="2">
    <name type="scientific">Anguilla anguilla</name>
    <name type="common">European freshwater eel</name>
    <name type="synonym">Muraena anguilla</name>
    <dbReference type="NCBI Taxonomy" id="7936"/>
    <lineage>
        <taxon>Eukaryota</taxon>
        <taxon>Metazoa</taxon>
        <taxon>Chordata</taxon>
        <taxon>Craniata</taxon>
        <taxon>Vertebrata</taxon>
        <taxon>Euteleostomi</taxon>
        <taxon>Actinopterygii</taxon>
        <taxon>Neopterygii</taxon>
        <taxon>Teleostei</taxon>
        <taxon>Anguilliformes</taxon>
        <taxon>Anguillidae</taxon>
        <taxon>Anguilla</taxon>
    </lineage>
</organism>
<reference evidence="2" key="2">
    <citation type="journal article" date="2015" name="Fish Shellfish Immunol.">
        <title>Early steps in the European eel (Anguilla anguilla)-Vibrio vulnificus interaction in the gills: Role of the RtxA13 toxin.</title>
        <authorList>
            <person name="Callol A."/>
            <person name="Pajuelo D."/>
            <person name="Ebbesson L."/>
            <person name="Teles M."/>
            <person name="MacKenzie S."/>
            <person name="Amaro C."/>
        </authorList>
    </citation>
    <scope>NUCLEOTIDE SEQUENCE</scope>
</reference>
<evidence type="ECO:0000313" key="2">
    <source>
        <dbReference type="EMBL" id="JAH13254.1"/>
    </source>
</evidence>
<keyword evidence="1" id="KW-0472">Membrane</keyword>